<name>A0A914EI34_9BILA</name>
<dbReference type="Proteomes" id="UP000887540">
    <property type="component" value="Unplaced"/>
</dbReference>
<evidence type="ECO:0000313" key="3">
    <source>
        <dbReference type="WBParaSite" id="ACRNAN_scaffold8455.g23635.t1"/>
    </source>
</evidence>
<dbReference type="WBParaSite" id="ACRNAN_scaffold8455.g23635.t1">
    <property type="protein sequence ID" value="ACRNAN_scaffold8455.g23635.t1"/>
    <property type="gene ID" value="ACRNAN_scaffold8455.g23635"/>
</dbReference>
<reference evidence="3" key="1">
    <citation type="submission" date="2022-11" db="UniProtKB">
        <authorList>
            <consortium name="WormBaseParasite"/>
        </authorList>
    </citation>
    <scope>IDENTIFICATION</scope>
</reference>
<sequence length="99" mass="11367">MELLPFTLLISSIALAFVSQIQAASIRSPQTLGEYDNSLQQQLEERLPLYVVRRFDLRNLQPDEEISEYKAMSKRNNAEVVNHIMKNFGTLDRLSQVGK</sequence>
<accession>A0A914EI34</accession>
<feature type="signal peptide" evidence="1">
    <location>
        <begin position="1"/>
        <end position="23"/>
    </location>
</feature>
<organism evidence="2 3">
    <name type="scientific">Acrobeloides nanus</name>
    <dbReference type="NCBI Taxonomy" id="290746"/>
    <lineage>
        <taxon>Eukaryota</taxon>
        <taxon>Metazoa</taxon>
        <taxon>Ecdysozoa</taxon>
        <taxon>Nematoda</taxon>
        <taxon>Chromadorea</taxon>
        <taxon>Rhabditida</taxon>
        <taxon>Tylenchina</taxon>
        <taxon>Cephalobomorpha</taxon>
        <taxon>Cephaloboidea</taxon>
        <taxon>Cephalobidae</taxon>
        <taxon>Acrobeloides</taxon>
    </lineage>
</organism>
<proteinExistence type="predicted"/>
<evidence type="ECO:0000313" key="2">
    <source>
        <dbReference type="Proteomes" id="UP000887540"/>
    </source>
</evidence>
<protein>
    <submittedName>
        <fullName evidence="3">Uncharacterized protein</fullName>
    </submittedName>
</protein>
<dbReference type="AlphaFoldDB" id="A0A914EI34"/>
<keyword evidence="2" id="KW-1185">Reference proteome</keyword>
<keyword evidence="1" id="KW-0732">Signal</keyword>
<evidence type="ECO:0000256" key="1">
    <source>
        <dbReference type="SAM" id="SignalP"/>
    </source>
</evidence>
<feature type="chain" id="PRO_5036850688" evidence="1">
    <location>
        <begin position="24"/>
        <end position="99"/>
    </location>
</feature>